<organism evidence="1 2">
    <name type="scientific">Epilithonimonas lactis</name>
    <dbReference type="NCBI Taxonomy" id="421072"/>
    <lineage>
        <taxon>Bacteria</taxon>
        <taxon>Pseudomonadati</taxon>
        <taxon>Bacteroidota</taxon>
        <taxon>Flavobacteriia</taxon>
        <taxon>Flavobacteriales</taxon>
        <taxon>Weeksellaceae</taxon>
        <taxon>Chryseobacterium group</taxon>
        <taxon>Epilithonimonas</taxon>
    </lineage>
</organism>
<reference evidence="1 2" key="1">
    <citation type="submission" date="2014-07" db="EMBL/GenBank/DDBJ databases">
        <title>Epilithonimonas lactis LMG 22401 Genome.</title>
        <authorList>
            <person name="Pipes S.E."/>
            <person name="Stropko S.J."/>
        </authorList>
    </citation>
    <scope>NUCLEOTIDE SEQUENCE [LARGE SCALE GENOMIC DNA]</scope>
    <source>
        <strain evidence="1 2">LMG 24401</strain>
    </source>
</reference>
<evidence type="ECO:0000313" key="1">
    <source>
        <dbReference type="EMBL" id="KFC21498.1"/>
    </source>
</evidence>
<accession>A0A085BGA3</accession>
<keyword evidence="2" id="KW-1185">Reference proteome</keyword>
<gene>
    <name evidence="1" type="ORF">IO89_15090</name>
</gene>
<sequence length="60" mass="7271">MIIFFYWLVIGIVLFTKIKPRNKYGLVCHQKMCSFLLKNDNESERKREKQIELFIPMVYG</sequence>
<comment type="caution">
    <text evidence="1">The sequence shown here is derived from an EMBL/GenBank/DDBJ whole genome shotgun (WGS) entry which is preliminary data.</text>
</comment>
<dbReference type="Proteomes" id="UP000028623">
    <property type="component" value="Unassembled WGS sequence"/>
</dbReference>
<protein>
    <submittedName>
        <fullName evidence="1">Uncharacterized protein</fullName>
    </submittedName>
</protein>
<evidence type="ECO:0000313" key="2">
    <source>
        <dbReference type="Proteomes" id="UP000028623"/>
    </source>
</evidence>
<dbReference type="AlphaFoldDB" id="A0A085BGA3"/>
<dbReference type="EMBL" id="JPLY01000004">
    <property type="protein sequence ID" value="KFC21498.1"/>
    <property type="molecule type" value="Genomic_DNA"/>
</dbReference>
<name>A0A085BGA3_9FLAO</name>
<proteinExistence type="predicted"/>